<dbReference type="AlphaFoldDB" id="A3VLA6"/>
<reference evidence="1 2" key="1">
    <citation type="journal article" date="2010" name="J. Bacteriol.">
        <title>Genome sequences of Pelagibaca bermudensis HTCC2601T and Maritimibacter alkaliphilus HTCC2654T, the type strains of two marine Roseobacter genera.</title>
        <authorList>
            <person name="Thrash J.C."/>
            <person name="Cho J.C."/>
            <person name="Ferriera S."/>
            <person name="Johnson J."/>
            <person name="Vergin K.L."/>
            <person name="Giovannoni S.J."/>
        </authorList>
    </citation>
    <scope>NUCLEOTIDE SEQUENCE [LARGE SCALE GENOMIC DNA]</scope>
    <source>
        <strain evidence="1 2">HTCC2654</strain>
    </source>
</reference>
<dbReference type="HOGENOM" id="CLU_366631_0_0_5"/>
<dbReference type="STRING" id="314271.RB2654_04789"/>
<dbReference type="RefSeq" id="WP_008329201.1">
    <property type="nucleotide sequence ID" value="NZ_CH902578.1"/>
</dbReference>
<keyword evidence="2" id="KW-1185">Reference proteome</keyword>
<evidence type="ECO:0000313" key="1">
    <source>
        <dbReference type="EMBL" id="EAQ10911.1"/>
    </source>
</evidence>
<feature type="non-terminal residue" evidence="1">
    <location>
        <position position="1"/>
    </location>
</feature>
<name>A3VLA6_9RHOB</name>
<sequence length="760" mass="80162">HRTKGDCGDIELLYEPGTDRQAIADAVNGLNPKGKTPLSAAVLQAAETLKYTEEAATVILVSDGIETCDFDPCALGRQLEETGVGFTAHVIGFDVTEPEAQAQLQCLAEETGGMYRSASNASELSGALEEVAIAEPEPEPEPVIHTITFRATDGENGPIIPEGLVWTIEGGEQVYANKVEDDSLSYGMAAGTAGTAEVLRLSDEATGTASFTTGGGDMVITIALPAYVEPLPDATVEAPASAPAGSLVPVSFTGPDAEGDYIASATADKDDGYYDAYDYTRNAEDGVVMVRMPPVTGPAEIRYMLGRGGDVLARTAIEVTPLDIQITAPDEAAVGMRPEIEWVGPDYRGDYLTVAALDQGDGYYETYAYTRDGNPLAVPMPTEPGTYELRYVLSASRHVAGRSEPFEVSETMVTLDGPDEAVAGADVEIGWTGPDAKNDYIGIGRVGRDERPYLTYTYTNAGNPLVVKAPIEPGDYEIRYFLGQDQSVLHSEPITLTAVGASITAPPSALGGSEVSVEWTGPDYKSDYLAVAKVGADGGDYVTYTYTNEGSPLDILMPTDAGDYEIRYIASQGSKILGSTPISVEAATATLSAAASAPAGSDISVTWEGPATKGDYLTVAETGSDAGDYITYTYAQEGSPLDIQLPSVAGTYELQYVQAGRPAKVLTRTPITVSEVTATLGGALVGDKIEVTWDGPGHRRDYVAIATPESNLSTYEDYAYTSNGNPAVLDVPEASGTYELRYILDGTTDRILATTPFTVP</sequence>
<proteinExistence type="predicted"/>
<dbReference type="SUPFAM" id="SSF53300">
    <property type="entry name" value="vWA-like"/>
    <property type="match status" value="1"/>
</dbReference>
<dbReference type="Gene3D" id="3.40.50.410">
    <property type="entry name" value="von Willebrand factor, type A domain"/>
    <property type="match status" value="1"/>
</dbReference>
<protein>
    <submittedName>
        <fullName evidence="1">von Willebrand factor type A domain protein</fullName>
    </submittedName>
</protein>
<accession>A3VLA6</accession>
<organism evidence="1 2">
    <name type="scientific">Maritimibacter alkaliphilus HTCC2654</name>
    <dbReference type="NCBI Taxonomy" id="314271"/>
    <lineage>
        <taxon>Bacteria</taxon>
        <taxon>Pseudomonadati</taxon>
        <taxon>Pseudomonadota</taxon>
        <taxon>Alphaproteobacteria</taxon>
        <taxon>Rhodobacterales</taxon>
        <taxon>Roseobacteraceae</taxon>
        <taxon>Maritimibacter</taxon>
    </lineage>
</organism>
<gene>
    <name evidence="1" type="ORF">RB2654_04789</name>
</gene>
<evidence type="ECO:0000313" key="2">
    <source>
        <dbReference type="Proteomes" id="UP000002931"/>
    </source>
</evidence>
<comment type="caution">
    <text evidence="1">The sequence shown here is derived from an EMBL/GenBank/DDBJ whole genome shotgun (WGS) entry which is preliminary data.</text>
</comment>
<dbReference type="InterPro" id="IPR036465">
    <property type="entry name" value="vWFA_dom_sf"/>
</dbReference>
<dbReference type="Proteomes" id="UP000002931">
    <property type="component" value="Unassembled WGS sequence"/>
</dbReference>
<dbReference type="OrthoDB" id="9783818at2"/>
<dbReference type="eggNOG" id="COG2304">
    <property type="taxonomic scope" value="Bacteria"/>
</dbReference>
<dbReference type="EMBL" id="AAMT01000022">
    <property type="protein sequence ID" value="EAQ10911.1"/>
    <property type="molecule type" value="Genomic_DNA"/>
</dbReference>